<dbReference type="PROSITE" id="PS50106">
    <property type="entry name" value="PDZ"/>
    <property type="match status" value="1"/>
</dbReference>
<evidence type="ECO:0000259" key="2">
    <source>
        <dbReference type="PROSITE" id="PS50106"/>
    </source>
</evidence>
<protein>
    <recommendedName>
        <fullName evidence="2">PDZ domain-containing protein</fullName>
    </recommendedName>
</protein>
<dbReference type="SUPFAM" id="SSF50156">
    <property type="entry name" value="PDZ domain-like"/>
    <property type="match status" value="2"/>
</dbReference>
<dbReference type="AlphaFoldDB" id="A0A812SZ74"/>
<dbReference type="EMBL" id="CAJNJA010022697">
    <property type="protein sequence ID" value="CAE7498201.1"/>
    <property type="molecule type" value="Genomic_DNA"/>
</dbReference>
<evidence type="ECO:0000313" key="4">
    <source>
        <dbReference type="Proteomes" id="UP000601435"/>
    </source>
</evidence>
<organism evidence="3 4">
    <name type="scientific">Symbiodinium necroappetens</name>
    <dbReference type="NCBI Taxonomy" id="1628268"/>
    <lineage>
        <taxon>Eukaryota</taxon>
        <taxon>Sar</taxon>
        <taxon>Alveolata</taxon>
        <taxon>Dinophyceae</taxon>
        <taxon>Suessiales</taxon>
        <taxon>Symbiodiniaceae</taxon>
        <taxon>Symbiodinium</taxon>
    </lineage>
</organism>
<feature type="signal peptide" evidence="1">
    <location>
        <begin position="1"/>
        <end position="39"/>
    </location>
</feature>
<dbReference type="Gene3D" id="2.30.42.10">
    <property type="match status" value="1"/>
</dbReference>
<keyword evidence="1" id="KW-0732">Signal</keyword>
<name>A0A812SZ74_9DINO</name>
<reference evidence="3" key="1">
    <citation type="submission" date="2021-02" db="EMBL/GenBank/DDBJ databases">
        <authorList>
            <person name="Dougan E. K."/>
            <person name="Rhodes N."/>
            <person name="Thang M."/>
            <person name="Chan C."/>
        </authorList>
    </citation>
    <scope>NUCLEOTIDE SEQUENCE</scope>
</reference>
<dbReference type="InterPro" id="IPR036034">
    <property type="entry name" value="PDZ_sf"/>
</dbReference>
<dbReference type="InterPro" id="IPR001478">
    <property type="entry name" value="PDZ"/>
</dbReference>
<feature type="chain" id="PRO_5032827813" description="PDZ domain-containing protein" evidence="1">
    <location>
        <begin position="40"/>
        <end position="390"/>
    </location>
</feature>
<proteinExistence type="predicted"/>
<sequence length="390" mass="42735">MAVPLFCISFCISFPSNFFQAWLPMALMFFGASQGRVAASEVKTRSDICGTLHVAQAMGEMLLDLLRINRPRSLSRISTSWQEPTNEGLPQGSATLCEKLQPIRPNKFVHCAVNQEIEEAQLPVELRGSNSWQRLQQFAKRAKLRAASRDDPCTARKVHEGSEALAAPVIANRKLGRALRMFTCCCVDEKPADFVELQMDSAFPEGKGAASPSAPVTFDIFLDRAPGTYFGVDLSSAGKACVVTSVTTDGLIADWNSKCSEETKVQKYDRLYAVNGQASEKSKEILDLLKSTHNKMVLTFQRAVVSEVKIQRGALNLGMHLKDGPHFLLVLGVDDGVVKDFNKTVPAEQQIQQSDRIVGVDGFEGVGAALMDKVRNAGSEVTLKVLAWRP</sequence>
<evidence type="ECO:0000313" key="3">
    <source>
        <dbReference type="EMBL" id="CAE7498201.1"/>
    </source>
</evidence>
<comment type="caution">
    <text evidence="3">The sequence shown here is derived from an EMBL/GenBank/DDBJ whole genome shotgun (WGS) entry which is preliminary data.</text>
</comment>
<keyword evidence="4" id="KW-1185">Reference proteome</keyword>
<gene>
    <name evidence="3" type="ORF">SNEC2469_LOCUS14179</name>
</gene>
<dbReference type="Proteomes" id="UP000601435">
    <property type="component" value="Unassembled WGS sequence"/>
</dbReference>
<feature type="domain" description="PDZ" evidence="2">
    <location>
        <begin position="219"/>
        <end position="304"/>
    </location>
</feature>
<evidence type="ECO:0000256" key="1">
    <source>
        <dbReference type="SAM" id="SignalP"/>
    </source>
</evidence>
<dbReference type="OrthoDB" id="429108at2759"/>
<accession>A0A812SZ74</accession>